<name>A0A1E3B688_ASPCR</name>
<evidence type="ECO:0000256" key="1">
    <source>
        <dbReference type="ARBA" id="ARBA00001971"/>
    </source>
</evidence>
<dbReference type="GO" id="GO:0016787">
    <property type="term" value="F:hydrolase activity"/>
    <property type="evidence" value="ECO:0007669"/>
    <property type="project" value="InterPro"/>
</dbReference>
<dbReference type="GO" id="GO:0005506">
    <property type="term" value="F:iron ion binding"/>
    <property type="evidence" value="ECO:0007669"/>
    <property type="project" value="InterPro"/>
</dbReference>
<dbReference type="VEuPathDB" id="FungiDB:SI65_07987"/>
<gene>
    <name evidence="8" type="ORF">SI65_07987</name>
</gene>
<dbReference type="Gene3D" id="1.10.630.10">
    <property type="entry name" value="Cytochrome P450"/>
    <property type="match status" value="1"/>
</dbReference>
<keyword evidence="3" id="KW-0479">Metal-binding</keyword>
<dbReference type="EMBL" id="JXNT01000011">
    <property type="protein sequence ID" value="ODM16480.1"/>
    <property type="molecule type" value="Genomic_DNA"/>
</dbReference>
<evidence type="ECO:0000256" key="5">
    <source>
        <dbReference type="ARBA" id="ARBA00023004"/>
    </source>
</evidence>
<dbReference type="Gene3D" id="3.40.50.1820">
    <property type="entry name" value="alpha/beta hydrolase"/>
    <property type="match status" value="1"/>
</dbReference>
<dbReference type="InterPro" id="IPR029058">
    <property type="entry name" value="AB_hydrolase_fold"/>
</dbReference>
<dbReference type="SUPFAM" id="SSF48264">
    <property type="entry name" value="Cytochrome P450"/>
    <property type="match status" value="1"/>
</dbReference>
<dbReference type="STRING" id="573508.A0A1E3B688"/>
<feature type="domain" description="Alpha/beta hydrolase fold-3" evidence="7">
    <location>
        <begin position="54"/>
        <end position="121"/>
    </location>
</feature>
<dbReference type="Proteomes" id="UP000094569">
    <property type="component" value="Unassembled WGS sequence"/>
</dbReference>
<dbReference type="Pfam" id="PF07859">
    <property type="entry name" value="Abhydrolase_3"/>
    <property type="match status" value="1"/>
</dbReference>
<dbReference type="InterPro" id="IPR013094">
    <property type="entry name" value="AB_hydrolase_3"/>
</dbReference>
<dbReference type="AlphaFoldDB" id="A0A1E3B688"/>
<comment type="cofactor">
    <cofactor evidence="1">
        <name>heme</name>
        <dbReference type="ChEBI" id="CHEBI:30413"/>
    </cofactor>
</comment>
<evidence type="ECO:0000256" key="6">
    <source>
        <dbReference type="ARBA" id="ARBA00023033"/>
    </source>
</evidence>
<sequence length="743" mass="84938">MTNLPPHQIQALLPSTIDTYRSWMTSAGKSPLVQVLSDGSTRLLWQKTGGIKVLLFFHGGGYVMPLSPGHLDWMAYITDKASDAGIQLDICLLEYDLAPNNPYPKQMKQAILALKHLLNTGYNPNDRFSADVLSKTIVRKWGDYLVNHSPWQQEIAEGNGWGMALDVPEMWWDGLDAVDQIMVTAGQEEVFRDHVLQLVGVFRRRSRAKVEWLVPVAEAHDGPLMDFSAKRSPSATTDRIANLRLLIVFVVLFRLREQIKPPHKKRGKNGKKYRFPPGPSGYPIIGNLLQLGQARDDVDHKFQLDLRDYGEMATIHLGSKTWVFLNSSRVVTELIAKRGSITNGRSAYPVASDIVSRKGRSLVLPPAQWAVKRRIMHHLLSGSALKQYAEFQELESTQMLAEYIYKPKHWYQNHYRYANSVVNRIALGEQFHMSAHNFANTQRLVAEFTRAITGNIIDWFPMLAELPIALQFWRPYWEQIAQFHYDIYRSWWDPVKKKIDEGTAPPSFARDGLLSPDAKFSGDEQEAMYVTMQLVEARSDTTGEALNCFVMSTLAYPDKYQKLREEIERVCGKDAERLPGLTDMEHIPYVHAYAKELLRWRPIFVSTPDHMLTQDMEFEGYSFPAGTCFAINGVAWLNGKEMDITHGLWQFGGGRRICDGYKLAQRSLFLNIARLAYCFDYAPTGPYDSRHVNYDTTGEPIPALPKVRSEAYAKLIMDEAEKLEVLEMAQQEYEEVESWRPEY</sequence>
<dbReference type="PRINTS" id="PR00463">
    <property type="entry name" value="EP450I"/>
</dbReference>
<keyword evidence="9" id="KW-1185">Reference proteome</keyword>
<dbReference type="PANTHER" id="PTHR46300:SF2">
    <property type="entry name" value="CYTOCHROME P450 MONOOXYGENASE ALNH-RELATED"/>
    <property type="match status" value="1"/>
</dbReference>
<keyword evidence="4" id="KW-0560">Oxidoreductase</keyword>
<organism evidence="8 9">
    <name type="scientific">Aspergillus cristatus</name>
    <name type="common">Chinese Fuzhuan brick tea-fermentation fungus</name>
    <name type="synonym">Eurotium cristatum</name>
    <dbReference type="NCBI Taxonomy" id="573508"/>
    <lineage>
        <taxon>Eukaryota</taxon>
        <taxon>Fungi</taxon>
        <taxon>Dikarya</taxon>
        <taxon>Ascomycota</taxon>
        <taxon>Pezizomycotina</taxon>
        <taxon>Eurotiomycetes</taxon>
        <taxon>Eurotiomycetidae</taxon>
        <taxon>Eurotiales</taxon>
        <taxon>Aspergillaceae</taxon>
        <taxon>Aspergillus</taxon>
        <taxon>Aspergillus subgen. Aspergillus</taxon>
    </lineage>
</organism>
<keyword evidence="6" id="KW-0503">Monooxygenase</keyword>
<dbReference type="Pfam" id="PF00067">
    <property type="entry name" value="p450"/>
    <property type="match status" value="1"/>
</dbReference>
<dbReference type="InterPro" id="IPR001128">
    <property type="entry name" value="Cyt_P450"/>
</dbReference>
<dbReference type="InterPro" id="IPR036396">
    <property type="entry name" value="Cyt_P450_sf"/>
</dbReference>
<protein>
    <recommendedName>
        <fullName evidence="7">Alpha/beta hydrolase fold-3 domain-containing protein</fullName>
    </recommendedName>
</protein>
<proteinExistence type="inferred from homology"/>
<evidence type="ECO:0000256" key="3">
    <source>
        <dbReference type="ARBA" id="ARBA00022723"/>
    </source>
</evidence>
<dbReference type="SUPFAM" id="SSF53474">
    <property type="entry name" value="alpha/beta-Hydrolases"/>
    <property type="match status" value="1"/>
</dbReference>
<evidence type="ECO:0000313" key="9">
    <source>
        <dbReference type="Proteomes" id="UP000094569"/>
    </source>
</evidence>
<dbReference type="InterPro" id="IPR002401">
    <property type="entry name" value="Cyt_P450_E_grp-I"/>
</dbReference>
<dbReference type="GO" id="GO:0020037">
    <property type="term" value="F:heme binding"/>
    <property type="evidence" value="ECO:0007669"/>
    <property type="project" value="InterPro"/>
</dbReference>
<comment type="caution">
    <text evidence="8">The sequence shown here is derived from an EMBL/GenBank/DDBJ whole genome shotgun (WGS) entry which is preliminary data.</text>
</comment>
<evidence type="ECO:0000256" key="2">
    <source>
        <dbReference type="ARBA" id="ARBA00010617"/>
    </source>
</evidence>
<dbReference type="OrthoDB" id="1103324at2759"/>
<dbReference type="InterPro" id="IPR050364">
    <property type="entry name" value="Cytochrome_P450_fung"/>
</dbReference>
<dbReference type="GO" id="GO:0016705">
    <property type="term" value="F:oxidoreductase activity, acting on paired donors, with incorporation or reduction of molecular oxygen"/>
    <property type="evidence" value="ECO:0007669"/>
    <property type="project" value="InterPro"/>
</dbReference>
<evidence type="ECO:0000256" key="4">
    <source>
        <dbReference type="ARBA" id="ARBA00023002"/>
    </source>
</evidence>
<dbReference type="PANTHER" id="PTHR46300">
    <property type="entry name" value="P450, PUTATIVE (EUROFUNG)-RELATED-RELATED"/>
    <property type="match status" value="1"/>
</dbReference>
<comment type="similarity">
    <text evidence="2">Belongs to the cytochrome P450 family.</text>
</comment>
<evidence type="ECO:0000313" key="8">
    <source>
        <dbReference type="EMBL" id="ODM16480.1"/>
    </source>
</evidence>
<accession>A0A1E3B688</accession>
<keyword evidence="5" id="KW-0408">Iron</keyword>
<reference evidence="8 9" key="1">
    <citation type="journal article" date="2016" name="BMC Genomics">
        <title>Comparative genomic and transcriptomic analyses of the Fuzhuan brick tea-fermentation fungus Aspergillus cristatus.</title>
        <authorList>
            <person name="Ge Y."/>
            <person name="Wang Y."/>
            <person name="Liu Y."/>
            <person name="Tan Y."/>
            <person name="Ren X."/>
            <person name="Zhang X."/>
            <person name="Hyde K.D."/>
            <person name="Liu Y."/>
            <person name="Liu Z."/>
        </authorList>
    </citation>
    <scope>NUCLEOTIDE SEQUENCE [LARGE SCALE GENOMIC DNA]</scope>
    <source>
        <strain evidence="8 9">GZAAS20.1005</strain>
    </source>
</reference>
<evidence type="ECO:0000259" key="7">
    <source>
        <dbReference type="Pfam" id="PF07859"/>
    </source>
</evidence>
<dbReference type="GO" id="GO:0004497">
    <property type="term" value="F:monooxygenase activity"/>
    <property type="evidence" value="ECO:0007669"/>
    <property type="project" value="InterPro"/>
</dbReference>